<reference evidence="1 2" key="1">
    <citation type="submission" date="2023-09" db="EMBL/GenBank/DDBJ databases">
        <title>Xinfangfangia sedmenti sp. nov., isolated the sedment.</title>
        <authorList>
            <person name="Xu L."/>
        </authorList>
    </citation>
    <scope>NUCLEOTIDE SEQUENCE [LARGE SCALE GENOMIC DNA]</scope>
    <source>
        <strain evidence="1 2">LG-4</strain>
    </source>
</reference>
<evidence type="ECO:0008006" key="3">
    <source>
        <dbReference type="Google" id="ProtNLM"/>
    </source>
</evidence>
<proteinExistence type="predicted"/>
<dbReference type="SUPFAM" id="SSF47226">
    <property type="entry name" value="Histidine-containing phosphotransfer domain, HPT domain"/>
    <property type="match status" value="1"/>
</dbReference>
<sequence length="147" mass="15275">MSDDDGGNRAAERRRSNAFSISAAAPSLRVARLDQLFAAIGAEAVPELLARLTEDLAEVDRRLAAALPRPPARPPGPDWAEIRAQAHVLIALTGTVGADGLRRGAERLHAAACARDGAAIRRIAPGIRRQLAALPGLLRAAAAGCPA</sequence>
<keyword evidence="2" id="KW-1185">Reference proteome</keyword>
<dbReference type="RefSeq" id="WP_310458765.1">
    <property type="nucleotide sequence ID" value="NZ_JAVKPH010000029.1"/>
</dbReference>
<protein>
    <recommendedName>
        <fullName evidence="3">Hpt domain-containing protein</fullName>
    </recommendedName>
</protein>
<organism evidence="1 2">
    <name type="scientific">Ruixingdingia sedimenti</name>
    <dbReference type="NCBI Taxonomy" id="3073604"/>
    <lineage>
        <taxon>Bacteria</taxon>
        <taxon>Pseudomonadati</taxon>
        <taxon>Pseudomonadota</taxon>
        <taxon>Alphaproteobacteria</taxon>
        <taxon>Rhodobacterales</taxon>
        <taxon>Paracoccaceae</taxon>
        <taxon>Ruixingdingia</taxon>
    </lineage>
</organism>
<dbReference type="Gene3D" id="1.20.120.160">
    <property type="entry name" value="HPT domain"/>
    <property type="match status" value="1"/>
</dbReference>
<comment type="caution">
    <text evidence="1">The sequence shown here is derived from an EMBL/GenBank/DDBJ whole genome shotgun (WGS) entry which is preliminary data.</text>
</comment>
<gene>
    <name evidence="1" type="ORF">RGD00_18525</name>
</gene>
<dbReference type="InterPro" id="IPR036641">
    <property type="entry name" value="HPT_dom_sf"/>
</dbReference>
<accession>A0ABU1FDS1</accession>
<dbReference type="Proteomes" id="UP001247754">
    <property type="component" value="Unassembled WGS sequence"/>
</dbReference>
<name>A0ABU1FDS1_9RHOB</name>
<evidence type="ECO:0000313" key="2">
    <source>
        <dbReference type="Proteomes" id="UP001247754"/>
    </source>
</evidence>
<dbReference type="EMBL" id="JAVKPH010000029">
    <property type="protein sequence ID" value="MDR5654609.1"/>
    <property type="molecule type" value="Genomic_DNA"/>
</dbReference>
<evidence type="ECO:0000313" key="1">
    <source>
        <dbReference type="EMBL" id="MDR5654609.1"/>
    </source>
</evidence>